<reference evidence="4" key="1">
    <citation type="submission" date="2016-06" db="UniProtKB">
        <authorList>
            <consortium name="WormBaseParasite"/>
        </authorList>
    </citation>
    <scope>IDENTIFICATION</scope>
</reference>
<evidence type="ECO:0000313" key="2">
    <source>
        <dbReference type="EMBL" id="VDM47142.1"/>
    </source>
</evidence>
<dbReference type="AlphaFoldDB" id="A0A183V501"/>
<keyword evidence="3" id="KW-1185">Reference proteome</keyword>
<gene>
    <name evidence="2" type="ORF">TCNE_LOCUS15821</name>
</gene>
<reference evidence="2 3" key="2">
    <citation type="submission" date="2018-11" db="EMBL/GenBank/DDBJ databases">
        <authorList>
            <consortium name="Pathogen Informatics"/>
        </authorList>
    </citation>
    <scope>NUCLEOTIDE SEQUENCE [LARGE SCALE GENOMIC DNA]</scope>
</reference>
<organism evidence="3 4">
    <name type="scientific">Toxocara canis</name>
    <name type="common">Canine roundworm</name>
    <dbReference type="NCBI Taxonomy" id="6265"/>
    <lineage>
        <taxon>Eukaryota</taxon>
        <taxon>Metazoa</taxon>
        <taxon>Ecdysozoa</taxon>
        <taxon>Nematoda</taxon>
        <taxon>Chromadorea</taxon>
        <taxon>Rhabditida</taxon>
        <taxon>Spirurina</taxon>
        <taxon>Ascaridomorpha</taxon>
        <taxon>Ascaridoidea</taxon>
        <taxon>Toxocaridae</taxon>
        <taxon>Toxocara</taxon>
    </lineage>
</organism>
<sequence>MAEIASSDMQMDPQKAIDTDYEDLMGKIKQAMNLSSAAAVPIKRQRLSAQTIRIMTRRTRMKEEGRLGSDEYKTLCTMIRQKVREDYEGFKQKRLREAAIKRASLKAMERDVPLRQHVPSALKDERGVRTTKRSYIKQ</sequence>
<accession>A0A183V501</accession>
<name>A0A183V501_TOXCA</name>
<dbReference type="Proteomes" id="UP000050794">
    <property type="component" value="Unassembled WGS sequence"/>
</dbReference>
<evidence type="ECO:0000256" key="1">
    <source>
        <dbReference type="SAM" id="MobiDB-lite"/>
    </source>
</evidence>
<protein>
    <submittedName>
        <fullName evidence="4">KIX_2 domain-containing protein</fullName>
    </submittedName>
</protein>
<evidence type="ECO:0000313" key="4">
    <source>
        <dbReference type="WBParaSite" id="TCNE_0001582201-mRNA-1"/>
    </source>
</evidence>
<evidence type="ECO:0000313" key="3">
    <source>
        <dbReference type="Proteomes" id="UP000050794"/>
    </source>
</evidence>
<dbReference type="WBParaSite" id="TCNE_0001582201-mRNA-1">
    <property type="protein sequence ID" value="TCNE_0001582201-mRNA-1"/>
    <property type="gene ID" value="TCNE_0001582201"/>
</dbReference>
<dbReference type="EMBL" id="UYWY01023116">
    <property type="protein sequence ID" value="VDM47142.1"/>
    <property type="molecule type" value="Genomic_DNA"/>
</dbReference>
<feature type="compositionally biased region" description="Basic residues" evidence="1">
    <location>
        <begin position="129"/>
        <end position="138"/>
    </location>
</feature>
<feature type="region of interest" description="Disordered" evidence="1">
    <location>
        <begin position="116"/>
        <end position="138"/>
    </location>
</feature>
<proteinExistence type="predicted"/>